<dbReference type="SUPFAM" id="SSF51556">
    <property type="entry name" value="Metallo-dependent hydrolases"/>
    <property type="match status" value="1"/>
</dbReference>
<evidence type="ECO:0000313" key="3">
    <source>
        <dbReference type="Proteomes" id="UP000715095"/>
    </source>
</evidence>
<dbReference type="Gene3D" id="3.20.20.140">
    <property type="entry name" value="Metal-dependent hydrolases"/>
    <property type="match status" value="1"/>
</dbReference>
<name>A0ABS2DTP3_9BURK</name>
<dbReference type="Gene3D" id="3.10.310.70">
    <property type="match status" value="1"/>
</dbReference>
<dbReference type="InterPro" id="IPR011059">
    <property type="entry name" value="Metal-dep_hydrolase_composite"/>
</dbReference>
<dbReference type="Gene3D" id="2.30.40.10">
    <property type="entry name" value="Urease, subunit C, domain 1"/>
    <property type="match status" value="1"/>
</dbReference>
<dbReference type="Proteomes" id="UP000715095">
    <property type="component" value="Unassembled WGS sequence"/>
</dbReference>
<dbReference type="InterPro" id="IPR032466">
    <property type="entry name" value="Metal_Hydrolase"/>
</dbReference>
<reference evidence="2 3" key="1">
    <citation type="journal article" date="2021" name="Sci. Rep.">
        <title>The distribution of antibiotic resistance genes in chicken gut microbiota commensals.</title>
        <authorList>
            <person name="Juricova H."/>
            <person name="Matiasovicova J."/>
            <person name="Kubasova T."/>
            <person name="Cejkova D."/>
            <person name="Rychlik I."/>
        </authorList>
    </citation>
    <scope>NUCLEOTIDE SEQUENCE [LARGE SCALE GENOMIC DNA]</scope>
    <source>
        <strain evidence="2 3">An829</strain>
    </source>
</reference>
<protein>
    <submittedName>
        <fullName evidence="2">Amidohydrolase</fullName>
    </submittedName>
</protein>
<sequence length="542" mass="58390">MTRSLLLQNANIYLGRGRFARSLLAVDGVIRAVGSDEAMAACAPAGVEVLNAEGRTAVPAFNDSHCHLLMLGRALEDIRLHGTSGIADLKARVRRYIVERRPAPGTVLHGMGWNQDYFEDERRLPTAADLDEAAPGYPLVLERACGHILVASTAAMRLAGITNETAPLPGGAIDRDGEGRATGIFRENACAQVMRILPAPTLDSDRRALQAALRHAAACGVGSAHSMDVRGGNWRDVLALYRSVLEETPSLRVNHQCCFMEENELADFLAAGNRTGTVAGHAMNRVGPLKLFVDGSLGARTALLRASYADDPTTSGIGTIEPDMLSRLVTRAVRGGMQSTIHAIGDGAIERVLNAYEPFCRGGENPMRLGIVHVQITDRPLLERMAAMGVLAHIQPIFLHYDMHVVCDRVGRALAASSYAFKSMLELGIPTSLGTDCPVEDLNAIDNLYCAVNRRDLSGDSEGQPDGFFANEKLSIEEAVDAYTAGSAFASFEENRKGRLLPGHVADIALLSQDIFSIDPLALRTTTVDRTIVDGRTVFVRE</sequence>
<dbReference type="InterPro" id="IPR033932">
    <property type="entry name" value="YtcJ-like"/>
</dbReference>
<gene>
    <name evidence="2" type="ORF">H6A60_09505</name>
</gene>
<keyword evidence="3" id="KW-1185">Reference proteome</keyword>
<accession>A0ABS2DTP3</accession>
<comment type="caution">
    <text evidence="2">The sequence shown here is derived from an EMBL/GenBank/DDBJ whole genome shotgun (WGS) entry which is preliminary data.</text>
</comment>
<feature type="domain" description="Amidohydrolase 3" evidence="1">
    <location>
        <begin position="48"/>
        <end position="539"/>
    </location>
</feature>
<proteinExistence type="predicted"/>
<evidence type="ECO:0000313" key="2">
    <source>
        <dbReference type="EMBL" id="MBM6704717.1"/>
    </source>
</evidence>
<dbReference type="PANTHER" id="PTHR22642:SF2">
    <property type="entry name" value="PROTEIN LONG AFTER FAR-RED 3"/>
    <property type="match status" value="1"/>
</dbReference>
<dbReference type="SUPFAM" id="SSF51338">
    <property type="entry name" value="Composite domain of metallo-dependent hydrolases"/>
    <property type="match status" value="1"/>
</dbReference>
<dbReference type="CDD" id="cd01300">
    <property type="entry name" value="YtcJ_like"/>
    <property type="match status" value="1"/>
</dbReference>
<dbReference type="InterPro" id="IPR013108">
    <property type="entry name" value="Amidohydro_3"/>
</dbReference>
<dbReference type="RefSeq" id="WP_205103939.1">
    <property type="nucleotide sequence ID" value="NZ_JACJJC010000017.1"/>
</dbReference>
<organism evidence="2 3">
    <name type="scientific">Sutterella massiliensis</name>
    <dbReference type="NCBI Taxonomy" id="1816689"/>
    <lineage>
        <taxon>Bacteria</taxon>
        <taxon>Pseudomonadati</taxon>
        <taxon>Pseudomonadota</taxon>
        <taxon>Betaproteobacteria</taxon>
        <taxon>Burkholderiales</taxon>
        <taxon>Sutterellaceae</taxon>
        <taxon>Sutterella</taxon>
    </lineage>
</organism>
<dbReference type="Pfam" id="PF07969">
    <property type="entry name" value="Amidohydro_3"/>
    <property type="match status" value="1"/>
</dbReference>
<evidence type="ECO:0000259" key="1">
    <source>
        <dbReference type="Pfam" id="PF07969"/>
    </source>
</evidence>
<dbReference type="PANTHER" id="PTHR22642">
    <property type="entry name" value="IMIDAZOLONEPROPIONASE"/>
    <property type="match status" value="1"/>
</dbReference>
<dbReference type="EMBL" id="JACJJC010000017">
    <property type="protein sequence ID" value="MBM6704717.1"/>
    <property type="molecule type" value="Genomic_DNA"/>
</dbReference>